<dbReference type="SUPFAM" id="SSF52047">
    <property type="entry name" value="RNI-like"/>
    <property type="match status" value="1"/>
</dbReference>
<feature type="region of interest" description="Disordered" evidence="1">
    <location>
        <begin position="1"/>
        <end position="24"/>
    </location>
</feature>
<evidence type="ECO:0000313" key="3">
    <source>
        <dbReference type="EMBL" id="CAA0319672.1"/>
    </source>
</evidence>
<feature type="domain" description="FBD" evidence="2">
    <location>
        <begin position="388"/>
        <end position="457"/>
    </location>
</feature>
<dbReference type="EMBL" id="CACSHJ010000087">
    <property type="protein sequence ID" value="CAA0319672.1"/>
    <property type="molecule type" value="Genomic_DNA"/>
</dbReference>
<gene>
    <name evidence="3" type="ORF">C24_LOCUS5564</name>
</gene>
<dbReference type="ExpressionAtlas" id="A0A5S9WPZ5">
    <property type="expression patterns" value="baseline and differential"/>
</dbReference>
<dbReference type="InterPro" id="IPR006566">
    <property type="entry name" value="FBD"/>
</dbReference>
<dbReference type="Gene3D" id="3.80.10.10">
    <property type="entry name" value="Ribonuclease Inhibitor"/>
    <property type="match status" value="1"/>
</dbReference>
<accession>A0A5S9WPZ5</accession>
<dbReference type="Pfam" id="PF08387">
    <property type="entry name" value="FBD"/>
    <property type="match status" value="1"/>
</dbReference>
<dbReference type="SUPFAM" id="SSF81383">
    <property type="entry name" value="F-box domain"/>
    <property type="match status" value="1"/>
</dbReference>
<dbReference type="InterPro" id="IPR036047">
    <property type="entry name" value="F-box-like_dom_sf"/>
</dbReference>
<protein>
    <recommendedName>
        <fullName evidence="2">FBD domain-containing protein</fullName>
    </recommendedName>
</protein>
<evidence type="ECO:0000313" key="4">
    <source>
        <dbReference type="Proteomes" id="UP000434276"/>
    </source>
</evidence>
<dbReference type="InterPro" id="IPR013101">
    <property type="entry name" value="LRR_PRU1-like"/>
</dbReference>
<name>A0A5S9WPZ5_ARATH</name>
<evidence type="ECO:0000259" key="2">
    <source>
        <dbReference type="SMART" id="SM00579"/>
    </source>
</evidence>
<dbReference type="PANTHER" id="PTHR31900">
    <property type="entry name" value="F-BOX/RNI SUPERFAMILY PROTEIN-RELATED"/>
    <property type="match status" value="1"/>
</dbReference>
<dbReference type="Proteomes" id="UP000434276">
    <property type="component" value="Unassembled WGS sequence"/>
</dbReference>
<proteinExistence type="predicted"/>
<dbReference type="SMART" id="SM00579">
    <property type="entry name" value="FBD"/>
    <property type="match status" value="1"/>
</dbReference>
<evidence type="ECO:0000256" key="1">
    <source>
        <dbReference type="SAM" id="MobiDB-lite"/>
    </source>
</evidence>
<dbReference type="AlphaFoldDB" id="A0A5S9WPZ5"/>
<dbReference type="Pfam" id="PF00646">
    <property type="entry name" value="F-box"/>
    <property type="match status" value="1"/>
</dbReference>
<dbReference type="InterPro" id="IPR050232">
    <property type="entry name" value="FBL13/AtMIF1-like"/>
</dbReference>
<dbReference type="PANTHER" id="PTHR31900:SF33">
    <property type="entry name" value="PROTEIN WITH RNI-LIKE_FBD-LIKE DOMAIN"/>
    <property type="match status" value="1"/>
</dbReference>
<reference evidence="3 4" key="1">
    <citation type="submission" date="2019-12" db="EMBL/GenBank/DDBJ databases">
        <authorList>
            <person name="Jiao W.-B."/>
            <person name="Schneeberger K."/>
        </authorList>
    </citation>
    <scope>NUCLEOTIDE SEQUENCE [LARGE SCALE GENOMIC DNA]</scope>
    <source>
        <strain evidence="4">cv. C24</strain>
    </source>
</reference>
<organism evidence="3 4">
    <name type="scientific">Arabidopsis thaliana</name>
    <name type="common">Mouse-ear cress</name>
    <dbReference type="NCBI Taxonomy" id="3702"/>
    <lineage>
        <taxon>Eukaryota</taxon>
        <taxon>Viridiplantae</taxon>
        <taxon>Streptophyta</taxon>
        <taxon>Embryophyta</taxon>
        <taxon>Tracheophyta</taxon>
        <taxon>Spermatophyta</taxon>
        <taxon>Magnoliopsida</taxon>
        <taxon>eudicotyledons</taxon>
        <taxon>Gunneridae</taxon>
        <taxon>Pentapetalae</taxon>
        <taxon>rosids</taxon>
        <taxon>malvids</taxon>
        <taxon>Brassicales</taxon>
        <taxon>Brassicaceae</taxon>
        <taxon>Camelineae</taxon>
        <taxon>Arabidopsis</taxon>
    </lineage>
</organism>
<sequence>MDEDGEKHVLTKRSSFPESSDKRFGDEGDWVRRNLPESLFFQVLFNLPTKEMVKTSVVSPEWRHLWRCVPGLDLDEADFKQFHTLVSFIDSFLSINRESSLNKFKLRIYCNHDRDKETNNAHMARWISAIVEQNVQHVDLTWLPVEVPPILYLCESLVTLRLCGVVLANLEFMYLRLVKVLALEWVIFANELALEKLISGCLVLESLRFCKCSLDNVNVLRVRSQSLLSFNYYGPSSRDLHFKDLVVTIDAPKLGILKLSHQVTSSFIIKKSSSLVEANIKVKFNFCVGKKFNPYDLSKRKMILHFLVAISRVKNMTIAASTLEIIYDYSRCEPVPLFRNISLLRVEFYQDRWEILPFFLESCLNVKSLFVESDYYTKERTSILSRPRRLLSSLEYVKIKSSWDKLEMKLVSYFIENSPILKKVTLCLDGCSRKESVILRELLTIPRRSSSCQVVVL</sequence>
<dbReference type="InterPro" id="IPR001810">
    <property type="entry name" value="F-box_dom"/>
</dbReference>
<dbReference type="OrthoDB" id="1939276at2759"/>
<dbReference type="InterPro" id="IPR032675">
    <property type="entry name" value="LRR_dom_sf"/>
</dbReference>
<dbReference type="Pfam" id="PF07723">
    <property type="entry name" value="LRR_2"/>
    <property type="match status" value="1"/>
</dbReference>